<gene>
    <name evidence="1" type="ORF">RhiirA4_465248</name>
</gene>
<evidence type="ECO:0000313" key="1">
    <source>
        <dbReference type="EMBL" id="PKY49312.1"/>
    </source>
</evidence>
<keyword evidence="2" id="KW-1185">Reference proteome</keyword>
<protein>
    <submittedName>
        <fullName evidence="1">Uncharacterized protein</fullName>
    </submittedName>
</protein>
<evidence type="ECO:0000313" key="2">
    <source>
        <dbReference type="Proteomes" id="UP000234323"/>
    </source>
</evidence>
<organism evidence="1 2">
    <name type="scientific">Rhizophagus irregularis</name>
    <dbReference type="NCBI Taxonomy" id="588596"/>
    <lineage>
        <taxon>Eukaryota</taxon>
        <taxon>Fungi</taxon>
        <taxon>Fungi incertae sedis</taxon>
        <taxon>Mucoromycota</taxon>
        <taxon>Glomeromycotina</taxon>
        <taxon>Glomeromycetes</taxon>
        <taxon>Glomerales</taxon>
        <taxon>Glomeraceae</taxon>
        <taxon>Rhizophagus</taxon>
    </lineage>
</organism>
<reference evidence="1 2" key="1">
    <citation type="submission" date="2015-10" db="EMBL/GenBank/DDBJ databases">
        <title>Genome analyses suggest a sexual origin of heterokaryosis in a supposedly ancient asexual fungus.</title>
        <authorList>
            <person name="Ropars J."/>
            <person name="Sedzielewska K."/>
            <person name="Noel J."/>
            <person name="Charron P."/>
            <person name="Farinelli L."/>
            <person name="Marton T."/>
            <person name="Kruger M."/>
            <person name="Pelin A."/>
            <person name="Brachmann A."/>
            <person name="Corradi N."/>
        </authorList>
    </citation>
    <scope>NUCLEOTIDE SEQUENCE [LARGE SCALE GENOMIC DNA]</scope>
    <source>
        <strain evidence="1 2">A4</strain>
    </source>
</reference>
<dbReference type="Proteomes" id="UP000234323">
    <property type="component" value="Unassembled WGS sequence"/>
</dbReference>
<proteinExistence type="predicted"/>
<dbReference type="AlphaFoldDB" id="A0A2I1GRM6"/>
<comment type="caution">
    <text evidence="1">The sequence shown here is derived from an EMBL/GenBank/DDBJ whole genome shotgun (WGS) entry which is preliminary data.</text>
</comment>
<dbReference type="EMBL" id="LLXI01000728">
    <property type="protein sequence ID" value="PKY49312.1"/>
    <property type="molecule type" value="Genomic_DNA"/>
</dbReference>
<sequence>MTKFSNNFSYLLENPCYISDVTIEVMGENDSNIMHIPIILYAKSEYIKEIKEGKKRIIDKNIEYLRETLDGLIQLIRFREIAETKIGIQMYQEVRGFIDSVTLNSKQAAILSNWIDG</sequence>
<accession>A0A2I1GRM6</accession>
<name>A0A2I1GRM6_9GLOM</name>